<dbReference type="AlphaFoldDB" id="A0AA37BQ98"/>
<dbReference type="RefSeq" id="WP_188679697.1">
    <property type="nucleotide sequence ID" value="NZ_BMNY01000001.1"/>
</dbReference>
<organism evidence="2 3">
    <name type="scientific">Thermogymnomonas acidicola</name>
    <dbReference type="NCBI Taxonomy" id="399579"/>
    <lineage>
        <taxon>Archaea</taxon>
        <taxon>Methanobacteriati</taxon>
        <taxon>Thermoplasmatota</taxon>
        <taxon>Thermoplasmata</taxon>
        <taxon>Thermoplasmatales</taxon>
        <taxon>Thermogymnomonas</taxon>
    </lineage>
</organism>
<protein>
    <submittedName>
        <fullName evidence="2">Uncharacterized protein</fullName>
    </submittedName>
</protein>
<gene>
    <name evidence="2" type="ORF">GCM10007108_02880</name>
</gene>
<keyword evidence="1" id="KW-1133">Transmembrane helix</keyword>
<reference evidence="2" key="2">
    <citation type="submission" date="2022-09" db="EMBL/GenBank/DDBJ databases">
        <authorList>
            <person name="Sun Q."/>
            <person name="Ohkuma M."/>
        </authorList>
    </citation>
    <scope>NUCLEOTIDE SEQUENCE</scope>
    <source>
        <strain evidence="2">JCM 13583</strain>
    </source>
</reference>
<keyword evidence="1" id="KW-0472">Membrane</keyword>
<accession>A0AA37BQ98</accession>
<comment type="caution">
    <text evidence="2">The sequence shown here is derived from an EMBL/GenBank/DDBJ whole genome shotgun (WGS) entry which is preliminary data.</text>
</comment>
<keyword evidence="1" id="KW-0812">Transmembrane</keyword>
<evidence type="ECO:0000256" key="1">
    <source>
        <dbReference type="SAM" id="Phobius"/>
    </source>
</evidence>
<dbReference type="Proteomes" id="UP000632195">
    <property type="component" value="Unassembled WGS sequence"/>
</dbReference>
<feature type="transmembrane region" description="Helical" evidence="1">
    <location>
        <begin position="40"/>
        <end position="63"/>
    </location>
</feature>
<sequence length="79" mass="8609">MPVITDGSFSAFSMGTIAATLALIVSILALYFVTARGGSPFMLAAGVAMSFIAYLIFTLYWGIFTRKVARANIVRQWPR</sequence>
<keyword evidence="3" id="KW-1185">Reference proteome</keyword>
<name>A0AA37BQ98_9ARCH</name>
<dbReference type="EMBL" id="BMNY01000001">
    <property type="protein sequence ID" value="GGM68235.1"/>
    <property type="molecule type" value="Genomic_DNA"/>
</dbReference>
<proteinExistence type="predicted"/>
<reference evidence="2" key="1">
    <citation type="journal article" date="2014" name="Int. J. Syst. Evol. Microbiol.">
        <title>Complete genome sequence of Corynebacterium casei LMG S-19264T (=DSM 44701T), isolated from a smear-ripened cheese.</title>
        <authorList>
            <consortium name="US DOE Joint Genome Institute (JGI-PGF)"/>
            <person name="Walter F."/>
            <person name="Albersmeier A."/>
            <person name="Kalinowski J."/>
            <person name="Ruckert C."/>
        </authorList>
    </citation>
    <scope>NUCLEOTIDE SEQUENCE</scope>
    <source>
        <strain evidence="2">JCM 13583</strain>
    </source>
</reference>
<evidence type="ECO:0000313" key="2">
    <source>
        <dbReference type="EMBL" id="GGM68235.1"/>
    </source>
</evidence>
<feature type="transmembrane region" description="Helical" evidence="1">
    <location>
        <begin position="12"/>
        <end position="34"/>
    </location>
</feature>
<evidence type="ECO:0000313" key="3">
    <source>
        <dbReference type="Proteomes" id="UP000632195"/>
    </source>
</evidence>